<keyword evidence="2" id="KW-1185">Reference proteome</keyword>
<dbReference type="Proteomes" id="UP001057402">
    <property type="component" value="Chromosome 4"/>
</dbReference>
<protein>
    <submittedName>
        <fullName evidence="1">Uncharacterized protein</fullName>
    </submittedName>
</protein>
<accession>A0ACB9RJX6</accession>
<reference evidence="2" key="1">
    <citation type="journal article" date="2023" name="Front. Plant Sci.">
        <title>Chromosomal-level genome assembly of Melastoma candidum provides insights into trichome evolution.</title>
        <authorList>
            <person name="Zhong Y."/>
            <person name="Wu W."/>
            <person name="Sun C."/>
            <person name="Zou P."/>
            <person name="Liu Y."/>
            <person name="Dai S."/>
            <person name="Zhou R."/>
        </authorList>
    </citation>
    <scope>NUCLEOTIDE SEQUENCE [LARGE SCALE GENOMIC DNA]</scope>
</reference>
<evidence type="ECO:0000313" key="1">
    <source>
        <dbReference type="EMBL" id="KAI4378551.1"/>
    </source>
</evidence>
<sequence>MASCTSVAFARSWKGNSGISCEKIGLENGLGKARFLKLLERRNGASSGVGIRKVECSVNSHSTNPCSGTIISLVVVVPRVYEMFVLVISIMKPKIKVIGVGGGGSNAVNRMIESGVKGVEFWMVNMDVQVMRMLPVLPNNRLQICLELTRGLGAGGNPETGMNAAKESRDSIEEAI</sequence>
<name>A0ACB9RJX6_9MYRT</name>
<comment type="caution">
    <text evidence="1">The sequence shown here is derived from an EMBL/GenBank/DDBJ whole genome shotgun (WGS) entry which is preliminary data.</text>
</comment>
<organism evidence="1 2">
    <name type="scientific">Melastoma candidum</name>
    <dbReference type="NCBI Taxonomy" id="119954"/>
    <lineage>
        <taxon>Eukaryota</taxon>
        <taxon>Viridiplantae</taxon>
        <taxon>Streptophyta</taxon>
        <taxon>Embryophyta</taxon>
        <taxon>Tracheophyta</taxon>
        <taxon>Spermatophyta</taxon>
        <taxon>Magnoliopsida</taxon>
        <taxon>eudicotyledons</taxon>
        <taxon>Gunneridae</taxon>
        <taxon>Pentapetalae</taxon>
        <taxon>rosids</taxon>
        <taxon>malvids</taxon>
        <taxon>Myrtales</taxon>
        <taxon>Melastomataceae</taxon>
        <taxon>Melastomatoideae</taxon>
        <taxon>Melastomateae</taxon>
        <taxon>Melastoma</taxon>
    </lineage>
</organism>
<dbReference type="EMBL" id="CM042883">
    <property type="protein sequence ID" value="KAI4378551.1"/>
    <property type="molecule type" value="Genomic_DNA"/>
</dbReference>
<gene>
    <name evidence="1" type="ORF">MLD38_016015</name>
</gene>
<proteinExistence type="predicted"/>
<evidence type="ECO:0000313" key="2">
    <source>
        <dbReference type="Proteomes" id="UP001057402"/>
    </source>
</evidence>